<dbReference type="GO" id="GO:0009507">
    <property type="term" value="C:chloroplast"/>
    <property type="evidence" value="ECO:0007669"/>
    <property type="project" value="TreeGrafter"/>
</dbReference>
<dbReference type="Pfam" id="PF00579">
    <property type="entry name" value="tRNA-synt_1b"/>
    <property type="match status" value="1"/>
</dbReference>
<evidence type="ECO:0000256" key="10">
    <source>
        <dbReference type="ARBA" id="ARBA00049929"/>
    </source>
</evidence>
<reference evidence="13" key="1">
    <citation type="submission" date="2020-10" db="EMBL/GenBank/DDBJ databases">
        <title>Unveiling of a novel bifunctional photoreceptor, Dualchrome1, isolated from a cosmopolitan green alga.</title>
        <authorList>
            <person name="Suzuki S."/>
            <person name="Kawachi M."/>
        </authorList>
    </citation>
    <scope>NUCLEOTIDE SEQUENCE</scope>
    <source>
        <strain evidence="13">NIES 2893</strain>
    </source>
</reference>
<evidence type="ECO:0000256" key="5">
    <source>
        <dbReference type="ARBA" id="ARBA00022741"/>
    </source>
</evidence>
<evidence type="ECO:0000256" key="7">
    <source>
        <dbReference type="ARBA" id="ARBA00022917"/>
    </source>
</evidence>
<dbReference type="GO" id="GO:0048608">
    <property type="term" value="P:reproductive structure development"/>
    <property type="evidence" value="ECO:0007669"/>
    <property type="project" value="UniProtKB-ARBA"/>
</dbReference>
<proteinExistence type="inferred from homology"/>
<dbReference type="PRINTS" id="PR01039">
    <property type="entry name" value="TRNASYNTHTRP"/>
</dbReference>
<dbReference type="Gene3D" id="1.10.240.10">
    <property type="entry name" value="Tyrosyl-Transfer RNA Synthetase"/>
    <property type="match status" value="1"/>
</dbReference>
<dbReference type="PANTHER" id="PTHR43766">
    <property type="entry name" value="TRYPTOPHAN--TRNA LIGASE, MITOCHONDRIAL"/>
    <property type="match status" value="1"/>
</dbReference>
<dbReference type="NCBIfam" id="TIGR00233">
    <property type="entry name" value="trpS"/>
    <property type="match status" value="1"/>
</dbReference>
<keyword evidence="7 11" id="KW-0648">Protein biosynthesis</keyword>
<dbReference type="EC" id="6.1.1.2" evidence="3"/>
<evidence type="ECO:0000256" key="8">
    <source>
        <dbReference type="ARBA" id="ARBA00023146"/>
    </source>
</evidence>
<comment type="catalytic activity">
    <reaction evidence="10">
        <text>tRNA(Trp) + L-tryptophan + ATP = L-tryptophyl-tRNA(Trp) + AMP + diphosphate + H(+)</text>
        <dbReference type="Rhea" id="RHEA:24080"/>
        <dbReference type="Rhea" id="RHEA-COMP:9671"/>
        <dbReference type="Rhea" id="RHEA-COMP:9705"/>
        <dbReference type="ChEBI" id="CHEBI:15378"/>
        <dbReference type="ChEBI" id="CHEBI:30616"/>
        <dbReference type="ChEBI" id="CHEBI:33019"/>
        <dbReference type="ChEBI" id="CHEBI:57912"/>
        <dbReference type="ChEBI" id="CHEBI:78442"/>
        <dbReference type="ChEBI" id="CHEBI:78535"/>
        <dbReference type="ChEBI" id="CHEBI:456215"/>
        <dbReference type="EC" id="6.1.1.2"/>
    </reaction>
</comment>
<evidence type="ECO:0000256" key="3">
    <source>
        <dbReference type="ARBA" id="ARBA00013161"/>
    </source>
</evidence>
<evidence type="ECO:0000256" key="4">
    <source>
        <dbReference type="ARBA" id="ARBA00022598"/>
    </source>
</evidence>
<dbReference type="InterPro" id="IPR014729">
    <property type="entry name" value="Rossmann-like_a/b/a_fold"/>
</dbReference>
<evidence type="ECO:0000313" key="13">
    <source>
        <dbReference type="EMBL" id="GHP08755.1"/>
    </source>
</evidence>
<dbReference type="InterPro" id="IPR001412">
    <property type="entry name" value="aa-tRNA-synth_I_CS"/>
</dbReference>
<dbReference type="InterPro" id="IPR050203">
    <property type="entry name" value="Trp-tRNA_synthetase"/>
</dbReference>
<evidence type="ECO:0000313" key="14">
    <source>
        <dbReference type="Proteomes" id="UP000660262"/>
    </source>
</evidence>
<accession>A0A830HPZ2</accession>
<keyword evidence="8 11" id="KW-0030">Aminoacyl-tRNA synthetase</keyword>
<dbReference type="GO" id="GO:0009791">
    <property type="term" value="P:post-embryonic development"/>
    <property type="evidence" value="ECO:0007669"/>
    <property type="project" value="UniProtKB-ARBA"/>
</dbReference>
<dbReference type="InterPro" id="IPR002305">
    <property type="entry name" value="aa-tRNA-synth_Ic"/>
</dbReference>
<dbReference type="SUPFAM" id="SSF52374">
    <property type="entry name" value="Nucleotidylyl transferase"/>
    <property type="match status" value="1"/>
</dbReference>
<organism evidence="13 14">
    <name type="scientific">Pycnococcus provasolii</name>
    <dbReference type="NCBI Taxonomy" id="41880"/>
    <lineage>
        <taxon>Eukaryota</taxon>
        <taxon>Viridiplantae</taxon>
        <taxon>Chlorophyta</taxon>
        <taxon>Pseudoscourfieldiophyceae</taxon>
        <taxon>Pseudoscourfieldiales</taxon>
        <taxon>Pycnococcaceae</taxon>
        <taxon>Pycnococcus</taxon>
    </lineage>
</organism>
<feature type="region of interest" description="Disordered" evidence="12">
    <location>
        <begin position="56"/>
        <end position="91"/>
    </location>
</feature>
<dbReference type="PROSITE" id="PS00178">
    <property type="entry name" value="AA_TRNA_LIGASE_I"/>
    <property type="match status" value="1"/>
</dbReference>
<dbReference type="PANTHER" id="PTHR43766:SF1">
    <property type="entry name" value="TRYPTOPHAN--TRNA LIGASE, MITOCHONDRIAL"/>
    <property type="match status" value="1"/>
</dbReference>
<feature type="compositionally biased region" description="Low complexity" evidence="12">
    <location>
        <begin position="56"/>
        <end position="73"/>
    </location>
</feature>
<evidence type="ECO:0000256" key="1">
    <source>
        <dbReference type="ARBA" id="ARBA00004173"/>
    </source>
</evidence>
<keyword evidence="14" id="KW-1185">Reference proteome</keyword>
<evidence type="ECO:0000256" key="12">
    <source>
        <dbReference type="SAM" id="MobiDB-lite"/>
    </source>
</evidence>
<evidence type="ECO:0000256" key="6">
    <source>
        <dbReference type="ARBA" id="ARBA00022840"/>
    </source>
</evidence>
<comment type="subcellular location">
    <subcellularLocation>
        <location evidence="1">Mitochondrion</location>
    </subcellularLocation>
</comment>
<dbReference type="Proteomes" id="UP000660262">
    <property type="component" value="Unassembled WGS sequence"/>
</dbReference>
<comment type="caution">
    <text evidence="13">The sequence shown here is derived from an EMBL/GenBank/DDBJ whole genome shotgun (WGS) entry which is preliminary data.</text>
</comment>
<name>A0A830HPZ2_9CHLO</name>
<protein>
    <recommendedName>
        <fullName evidence="3">tryptophan--tRNA ligase</fullName>
        <ecNumber evidence="3">6.1.1.2</ecNumber>
    </recommendedName>
    <alternativeName>
        <fullName evidence="9">Tryptophanyl-tRNA synthetase</fullName>
    </alternativeName>
</protein>
<dbReference type="OrthoDB" id="15808at2759"/>
<dbReference type="FunFam" id="1.10.240.10:FF:000002">
    <property type="entry name" value="Tryptophan--tRNA ligase"/>
    <property type="match status" value="1"/>
</dbReference>
<dbReference type="GO" id="GO:0005739">
    <property type="term" value="C:mitochondrion"/>
    <property type="evidence" value="ECO:0007669"/>
    <property type="project" value="UniProtKB-SubCell"/>
</dbReference>
<dbReference type="Gene3D" id="3.40.50.620">
    <property type="entry name" value="HUPs"/>
    <property type="match status" value="1"/>
</dbReference>
<dbReference type="EMBL" id="BNJQ01000022">
    <property type="protein sequence ID" value="GHP08755.1"/>
    <property type="molecule type" value="Genomic_DNA"/>
</dbReference>
<dbReference type="GO" id="GO:0006436">
    <property type="term" value="P:tryptophanyl-tRNA aminoacylation"/>
    <property type="evidence" value="ECO:0007669"/>
    <property type="project" value="InterPro"/>
</dbReference>
<evidence type="ECO:0000256" key="9">
    <source>
        <dbReference type="ARBA" id="ARBA00030268"/>
    </source>
</evidence>
<dbReference type="InterPro" id="IPR024109">
    <property type="entry name" value="Trp-tRNA-ligase_bac-type"/>
</dbReference>
<sequence length="427" mass="47022">MLSLKSSMRTTMTSMSCSPASMSMIRSRVRVPQRAGLTTTKNFSLKSRHVSLARASASPVSAEASAPPASATSEEAESKPERRKRMLSGVQPTGDLHLGNYFGAIRNWVTFQENFDAFFCVVDLHAITVQPHDPKLLRDSTLSSAAMYLASGIDPARSNVFVQSHVRAHSELTWLLNCVTPLGWLQRMIQFKEKAVKQGEDVGVGLLDYPVLMAADILLYQADLVPVGEDQRQHLELTRDIAGRVNDKYGGKKWKKRGGRGGRVFRVPEAYIPPAGARVMSMTDGKKKMSKSDPAEGSRINLLDPPDVIANKVKRCKTDAFDGLEYGNDERPEANNLLSIYELATGLERDAVLAEVGSCRWGEFKPRLAEAVVEHLRPIQERYHDVRSDDGELERILARGAEAAAEVANATVDDCRDALGFAPGKRL</sequence>
<gene>
    <name evidence="13" type="ORF">PPROV_000749200</name>
</gene>
<dbReference type="CDD" id="cd00806">
    <property type="entry name" value="TrpRS_core"/>
    <property type="match status" value="1"/>
</dbReference>
<comment type="similarity">
    <text evidence="2 11">Belongs to the class-I aminoacyl-tRNA synthetase family.</text>
</comment>
<dbReference type="HAMAP" id="MF_00140_B">
    <property type="entry name" value="Trp_tRNA_synth_B"/>
    <property type="match status" value="1"/>
</dbReference>
<dbReference type="GO" id="GO:0004830">
    <property type="term" value="F:tryptophan-tRNA ligase activity"/>
    <property type="evidence" value="ECO:0007669"/>
    <property type="project" value="UniProtKB-EC"/>
</dbReference>
<evidence type="ECO:0000256" key="11">
    <source>
        <dbReference type="RuleBase" id="RU363036"/>
    </source>
</evidence>
<keyword evidence="5 11" id="KW-0547">Nucleotide-binding</keyword>
<keyword evidence="4 11" id="KW-0436">Ligase</keyword>
<feature type="compositionally biased region" description="Basic and acidic residues" evidence="12">
    <location>
        <begin position="284"/>
        <end position="296"/>
    </location>
</feature>
<dbReference type="AlphaFoldDB" id="A0A830HPZ2"/>
<keyword evidence="6 11" id="KW-0067">ATP-binding</keyword>
<dbReference type="GO" id="GO:0005524">
    <property type="term" value="F:ATP binding"/>
    <property type="evidence" value="ECO:0007669"/>
    <property type="project" value="UniProtKB-KW"/>
</dbReference>
<evidence type="ECO:0000256" key="2">
    <source>
        <dbReference type="ARBA" id="ARBA00005594"/>
    </source>
</evidence>
<dbReference type="InterPro" id="IPR002306">
    <property type="entry name" value="Trp-tRNA-ligase"/>
</dbReference>
<feature type="region of interest" description="Disordered" evidence="12">
    <location>
        <begin position="282"/>
        <end position="301"/>
    </location>
</feature>